<feature type="coiled-coil region" evidence="4">
    <location>
        <begin position="34"/>
        <end position="61"/>
    </location>
</feature>
<dbReference type="SUPFAM" id="SSF50405">
    <property type="entry name" value="Actin-crosslinking proteins"/>
    <property type="match status" value="1"/>
</dbReference>
<dbReference type="InterPro" id="IPR001343">
    <property type="entry name" value="Hemolysn_Ca-bd"/>
</dbReference>
<dbReference type="CDD" id="cd00257">
    <property type="entry name" value="beta-trefoil_FSCN-like"/>
    <property type="match status" value="1"/>
</dbReference>
<dbReference type="PATRIC" id="fig|28229.3.peg.2893"/>
<gene>
    <name evidence="6" type="ORF">GAB14E_3174</name>
</gene>
<feature type="chain" id="PRO_5001957224" evidence="5">
    <location>
        <begin position="42"/>
        <end position="1357"/>
    </location>
</feature>
<evidence type="ECO:0000256" key="4">
    <source>
        <dbReference type="SAM" id="Coils"/>
    </source>
</evidence>
<dbReference type="InterPro" id="IPR006624">
    <property type="entry name" value="Beta-propeller_rpt_TECPR"/>
</dbReference>
<dbReference type="Proteomes" id="UP000029868">
    <property type="component" value="Unassembled WGS sequence"/>
</dbReference>
<dbReference type="InterPro" id="IPR011049">
    <property type="entry name" value="Serralysin-like_metalloprot_C"/>
</dbReference>
<dbReference type="InterPro" id="IPR008999">
    <property type="entry name" value="Actin-crosslinking"/>
</dbReference>
<evidence type="ECO:0000313" key="6">
    <source>
        <dbReference type="EMBL" id="KGJ91692.1"/>
    </source>
</evidence>
<proteinExistence type="predicted"/>
<evidence type="ECO:0000313" key="7">
    <source>
        <dbReference type="Proteomes" id="UP000029868"/>
    </source>
</evidence>
<dbReference type="PANTHER" id="PTHR38340">
    <property type="entry name" value="S-LAYER PROTEIN"/>
    <property type="match status" value="1"/>
</dbReference>
<dbReference type="RefSeq" id="WP_033082907.1">
    <property type="nucleotide sequence ID" value="NZ_JQEC01000040.1"/>
</dbReference>
<comment type="subcellular location">
    <subcellularLocation>
        <location evidence="1">Secreted</location>
    </subcellularLocation>
</comment>
<evidence type="ECO:0000256" key="2">
    <source>
        <dbReference type="ARBA" id="ARBA00022525"/>
    </source>
</evidence>
<name>A0A099KP68_COLPS</name>
<keyword evidence="4" id="KW-0175">Coiled coil</keyword>
<comment type="caution">
    <text evidence="6">The sequence shown here is derived from an EMBL/GenBank/DDBJ whole genome shotgun (WGS) entry which is preliminary data.</text>
</comment>
<dbReference type="OrthoDB" id="1676884at2"/>
<dbReference type="Pfam" id="PF00353">
    <property type="entry name" value="HemolysinCabind"/>
    <property type="match status" value="7"/>
</dbReference>
<accession>A0A099KP68</accession>
<dbReference type="SUPFAM" id="SSF51120">
    <property type="entry name" value="beta-Roll"/>
    <property type="match status" value="4"/>
</dbReference>
<dbReference type="InterPro" id="IPR018511">
    <property type="entry name" value="Hemolysin-typ_Ca-bd_CS"/>
</dbReference>
<keyword evidence="5" id="KW-0732">Signal</keyword>
<reference evidence="6 7" key="1">
    <citation type="submission" date="2014-08" db="EMBL/GenBank/DDBJ databases">
        <title>Genomic and Phenotypic Diversity of Colwellia psychrerythraea strains from Disparate Marine Basins.</title>
        <authorList>
            <person name="Techtmann S.M."/>
            <person name="Stelling S.C."/>
            <person name="Utturkar S.M."/>
            <person name="Alshibli N."/>
            <person name="Harris A."/>
            <person name="Brown S.D."/>
            <person name="Hazen T.C."/>
        </authorList>
    </citation>
    <scope>NUCLEOTIDE SEQUENCE [LARGE SCALE GENOMIC DNA]</scope>
    <source>
        <strain evidence="6 7">GAB14E</strain>
    </source>
</reference>
<keyword evidence="3" id="KW-0106">Calcium</keyword>
<dbReference type="SMART" id="SM00706">
    <property type="entry name" value="TECPR"/>
    <property type="match status" value="5"/>
</dbReference>
<dbReference type="PANTHER" id="PTHR38340:SF1">
    <property type="entry name" value="S-LAYER PROTEIN"/>
    <property type="match status" value="1"/>
</dbReference>
<protein>
    <submittedName>
        <fullName evidence="6">Hemolysin-type calcium-binding region protein</fullName>
    </submittedName>
</protein>
<dbReference type="GO" id="GO:0005576">
    <property type="term" value="C:extracellular region"/>
    <property type="evidence" value="ECO:0007669"/>
    <property type="project" value="UniProtKB-SubCell"/>
</dbReference>
<evidence type="ECO:0000256" key="5">
    <source>
        <dbReference type="SAM" id="SignalP"/>
    </source>
</evidence>
<dbReference type="InterPro" id="IPR050557">
    <property type="entry name" value="RTX_toxin/Mannuronan_C5-epim"/>
</dbReference>
<evidence type="ECO:0000256" key="1">
    <source>
        <dbReference type="ARBA" id="ARBA00004613"/>
    </source>
</evidence>
<sequence>MTPKYQHKTLFGYNWIMKSWQAAKPALFLGLLGAASLNASANENQLEYSEAQQNLVDLSNNDNGFMMDTENADYSTYFNGANYLATTGLGYAGMSTIGTYGVFYVVDFAGVIVGEALERTGHADVAAYFPNNNAFNINIHVSDDEFTDALEIACDCNIDWGLYASILTDASFTMTDKMFSTPTSIVTAIFAPQVFAEDLLQDGANLLLNSGYDGELRETLELIDSAYGDYNHWQDTEYAQVTNHNHSDLFTYLYVPDPNSRKLTDANGEYHAQFSPYLLTGLGSSWGYTAWAGWDKLYAYSGAGNYFINNDWLKLETGDGAFSGWRGNTFLVGNTTVYAAGANDTIINSDYAEGGGGKDIFDNVYKAYGQNGNDYIRGSFRAYGGDGNDMIVEARRGEGGNGNDTIMNSGSGYGGEGNDQLFNNCLSYGGAGDDYIVGKRYASFSCELNGGDGNDHIKVKRGDNRVSAGKGNDIVEVAIENETMLYAGTEKLTSSIYGNGGTDSIKVTLSHQADINVTRNNAGRYTFKGIYIETTIGDFENHLFILDTEYKVNASPIRHDLEVISNRGRRHNAHFISGKGNDLIRAGAGDDRINGGEGNDIIDGGTGNDTLTGGLGDDLIVPGAGSDIINGSGGVDTITYADETAGIEAIFWKKSVTALARNEVDTVENVEGIIATDFDDVIAMAGAVNNIVSAGAGDDIIHTFGGDDIINAGSGNNRVFAGNGIDTIDYSLSSWSVTVHLANEQATHGSFTDELEVVENVKSSRFNDIITGSDVDNIFYDIDGADSYHGGNGNDTLDYTHSATQYGLDANLSANRVHVRDENYHIQQDRLSSIESLVGTAFEDYLTGDNGANTLNGADGNDYLYGRDGNDTLIGGAGHNTLNGGAGNDTFIIDRLSDSRNSNVIQDFSAGDKLKLDAQALAIYPTILGTVDYGVDAQGDERHLLVENDQLILRSANSDVVLVHFNTTQNAQAVLNAIEFDKLIPQDLEAITFSQINGQLKQISIAEDGSTWGVSANGNIYRRDGNSWTKIAGSLDNISVGSANHVWGVSSNNKIWKFNGRGWNQVSGLLKQISVGSDGSVWGVNDACKIFKRQNNSWVRKNGCLTQISVGSASHIWGVNASEDIYRRNGSSWQNVAGKMAQVNVAADGSVWATDNSGNVNFYYNEWLKVNDNVKYVSVGSSSKVRVINKDDRIYQANIDNGVVGIRTLIDTHSGPSQVKISLKAFDNKYVVAEGNGGGNVNANRTAVGPWEKFTLINHDTSTCINDGDRVYIRAGNGKYFGATNPNGYLDAKGNGKNDWQRFTFKNLTDNVGCLQDGDRIALKSFHGRWVNTTDNGGANAQLVKLSFPGKFTLNFR</sequence>
<organism evidence="6 7">
    <name type="scientific">Colwellia psychrerythraea</name>
    <name type="common">Vibrio psychroerythus</name>
    <dbReference type="NCBI Taxonomy" id="28229"/>
    <lineage>
        <taxon>Bacteria</taxon>
        <taxon>Pseudomonadati</taxon>
        <taxon>Pseudomonadota</taxon>
        <taxon>Gammaproteobacteria</taxon>
        <taxon>Alteromonadales</taxon>
        <taxon>Colwelliaceae</taxon>
        <taxon>Colwellia</taxon>
    </lineage>
</organism>
<feature type="signal peptide" evidence="5">
    <location>
        <begin position="1"/>
        <end position="41"/>
    </location>
</feature>
<dbReference type="Pfam" id="PF19193">
    <property type="entry name" value="Tectonin"/>
    <property type="match status" value="1"/>
</dbReference>
<dbReference type="GO" id="GO:0005509">
    <property type="term" value="F:calcium ion binding"/>
    <property type="evidence" value="ECO:0007669"/>
    <property type="project" value="InterPro"/>
</dbReference>
<dbReference type="Gene3D" id="2.150.10.10">
    <property type="entry name" value="Serralysin-like metalloprotease, C-terminal"/>
    <property type="match status" value="3"/>
</dbReference>
<dbReference type="Gene3D" id="2.80.10.50">
    <property type="match status" value="1"/>
</dbReference>
<evidence type="ECO:0000256" key="3">
    <source>
        <dbReference type="ARBA" id="ARBA00022837"/>
    </source>
</evidence>
<dbReference type="EMBL" id="JQEC01000040">
    <property type="protein sequence ID" value="KGJ91692.1"/>
    <property type="molecule type" value="Genomic_DNA"/>
</dbReference>
<dbReference type="PROSITE" id="PS00330">
    <property type="entry name" value="HEMOLYSIN_CALCIUM"/>
    <property type="match status" value="3"/>
</dbReference>
<dbReference type="PRINTS" id="PR00313">
    <property type="entry name" value="CABNDNGRPT"/>
</dbReference>
<keyword evidence="2" id="KW-0964">Secreted</keyword>